<dbReference type="WBParaSite" id="PSU_v2.g10802.t1">
    <property type="protein sequence ID" value="PSU_v2.g10802.t1"/>
    <property type="gene ID" value="PSU_v2.g10802"/>
</dbReference>
<evidence type="ECO:0000313" key="2">
    <source>
        <dbReference type="WBParaSite" id="PSU_v2.g10802.t1"/>
    </source>
</evidence>
<proteinExistence type="predicted"/>
<organism evidence="1 2">
    <name type="scientific">Panagrolaimus superbus</name>
    <dbReference type="NCBI Taxonomy" id="310955"/>
    <lineage>
        <taxon>Eukaryota</taxon>
        <taxon>Metazoa</taxon>
        <taxon>Ecdysozoa</taxon>
        <taxon>Nematoda</taxon>
        <taxon>Chromadorea</taxon>
        <taxon>Rhabditida</taxon>
        <taxon>Tylenchina</taxon>
        <taxon>Panagrolaimomorpha</taxon>
        <taxon>Panagrolaimoidea</taxon>
        <taxon>Panagrolaimidae</taxon>
        <taxon>Panagrolaimus</taxon>
    </lineage>
</organism>
<evidence type="ECO:0000313" key="1">
    <source>
        <dbReference type="Proteomes" id="UP000887577"/>
    </source>
</evidence>
<dbReference type="AlphaFoldDB" id="A0A914XU78"/>
<sequence length="80" mass="8843">MPSDTQISCPDGNADPGYGYSFFPSADYNSAYQIRRPSMGFNPALTAVISLSSDEINFEQEEEDELIPAATISCHVCFRR</sequence>
<accession>A0A914XU78</accession>
<dbReference type="Proteomes" id="UP000887577">
    <property type="component" value="Unplaced"/>
</dbReference>
<name>A0A914XU78_9BILA</name>
<protein>
    <submittedName>
        <fullName evidence="2">Uncharacterized protein</fullName>
    </submittedName>
</protein>
<keyword evidence="1" id="KW-1185">Reference proteome</keyword>
<reference evidence="2" key="1">
    <citation type="submission" date="2022-11" db="UniProtKB">
        <authorList>
            <consortium name="WormBaseParasite"/>
        </authorList>
    </citation>
    <scope>IDENTIFICATION</scope>
</reference>